<feature type="non-terminal residue" evidence="2">
    <location>
        <position position="126"/>
    </location>
</feature>
<reference evidence="2" key="1">
    <citation type="submission" date="2022-06" db="EMBL/GenBank/DDBJ databases">
        <title>Uncovering the hologenomic basis of an extraordinary plant invasion.</title>
        <authorList>
            <person name="Bieker V.C."/>
            <person name="Martin M.D."/>
            <person name="Gilbert T."/>
            <person name="Hodgins K."/>
            <person name="Battlay P."/>
            <person name="Petersen B."/>
            <person name="Wilson J."/>
        </authorList>
    </citation>
    <scope>NUCLEOTIDE SEQUENCE</scope>
    <source>
        <strain evidence="2">AA19_3_7</strain>
        <tissue evidence="2">Leaf</tissue>
    </source>
</reference>
<gene>
    <name evidence="2" type="ORF">M8C21_029735</name>
</gene>
<name>A0AAD5C4X0_AMBAR</name>
<evidence type="ECO:0000259" key="1">
    <source>
        <dbReference type="Pfam" id="PF20667"/>
    </source>
</evidence>
<sequence length="126" mass="13565">LEKGLDGIFNSFARLDSRISSVGQTAAKIGDHLQSADSQRETASQTMELIKYLMEFNSSQGDLIQLSSLFSDDKRVAEAASIAQKLRSLAEEDIGRHGATMQSLPGNAGASKGLEVAITNLQEYCN</sequence>
<accession>A0AAD5C4X0</accession>
<organism evidence="2 3">
    <name type="scientific">Ambrosia artemisiifolia</name>
    <name type="common">Common ragweed</name>
    <dbReference type="NCBI Taxonomy" id="4212"/>
    <lineage>
        <taxon>Eukaryota</taxon>
        <taxon>Viridiplantae</taxon>
        <taxon>Streptophyta</taxon>
        <taxon>Embryophyta</taxon>
        <taxon>Tracheophyta</taxon>
        <taxon>Spermatophyta</taxon>
        <taxon>Magnoliopsida</taxon>
        <taxon>eudicotyledons</taxon>
        <taxon>Gunneridae</taxon>
        <taxon>Pentapetalae</taxon>
        <taxon>asterids</taxon>
        <taxon>campanulids</taxon>
        <taxon>Asterales</taxon>
        <taxon>Asteraceae</taxon>
        <taxon>Asteroideae</taxon>
        <taxon>Heliantheae alliance</taxon>
        <taxon>Heliantheae</taxon>
        <taxon>Ambrosia</taxon>
    </lineage>
</organism>
<evidence type="ECO:0000313" key="3">
    <source>
        <dbReference type="Proteomes" id="UP001206925"/>
    </source>
</evidence>
<feature type="non-terminal residue" evidence="2">
    <location>
        <position position="1"/>
    </location>
</feature>
<dbReference type="AlphaFoldDB" id="A0AAD5C4X0"/>
<feature type="domain" description="Exocyst complex component Sec10 N-terminal" evidence="1">
    <location>
        <begin position="1"/>
        <end position="72"/>
    </location>
</feature>
<comment type="caution">
    <text evidence="2">The sequence shown here is derived from an EMBL/GenBank/DDBJ whole genome shotgun (WGS) entry which is preliminary data.</text>
</comment>
<dbReference type="EMBL" id="JAMZMK010009504">
    <property type="protein sequence ID" value="KAI7735318.1"/>
    <property type="molecule type" value="Genomic_DNA"/>
</dbReference>
<evidence type="ECO:0000313" key="2">
    <source>
        <dbReference type="EMBL" id="KAI7735318.1"/>
    </source>
</evidence>
<protein>
    <recommendedName>
        <fullName evidence="1">Exocyst complex component Sec10 N-terminal domain-containing protein</fullName>
    </recommendedName>
</protein>
<proteinExistence type="predicted"/>
<dbReference type="Proteomes" id="UP001206925">
    <property type="component" value="Unassembled WGS sequence"/>
</dbReference>
<keyword evidence="3" id="KW-1185">Reference proteome</keyword>
<dbReference type="GO" id="GO:0006887">
    <property type="term" value="P:exocytosis"/>
    <property type="evidence" value="ECO:0007669"/>
    <property type="project" value="TreeGrafter"/>
</dbReference>
<dbReference type="Pfam" id="PF20667">
    <property type="entry name" value="Sec10_N"/>
    <property type="match status" value="1"/>
</dbReference>
<dbReference type="InterPro" id="IPR009976">
    <property type="entry name" value="Sec10-like"/>
</dbReference>
<dbReference type="PANTHER" id="PTHR12100:SF5">
    <property type="entry name" value="EXOCYST COMPLEX COMPONENT SEC10-LIKE PROTEIN-RELATED"/>
    <property type="match status" value="1"/>
</dbReference>
<dbReference type="GO" id="GO:0006893">
    <property type="term" value="P:Golgi to plasma membrane transport"/>
    <property type="evidence" value="ECO:0007669"/>
    <property type="project" value="TreeGrafter"/>
</dbReference>
<dbReference type="PANTHER" id="PTHR12100">
    <property type="entry name" value="SEC10"/>
    <property type="match status" value="1"/>
</dbReference>
<dbReference type="GO" id="GO:0000145">
    <property type="term" value="C:exocyst"/>
    <property type="evidence" value="ECO:0007669"/>
    <property type="project" value="TreeGrafter"/>
</dbReference>
<dbReference type="InterPro" id="IPR048625">
    <property type="entry name" value="Sec10_N"/>
</dbReference>